<reference evidence="2" key="1">
    <citation type="submission" date="2022-01" db="EMBL/GenBank/DDBJ databases">
        <title>Nocardioidaceae gen. sp. A5X3R13.</title>
        <authorList>
            <person name="Lopez Marin M.A."/>
            <person name="Uhlik O."/>
        </authorList>
    </citation>
    <scope>NUCLEOTIDE SEQUENCE</scope>
    <source>
        <strain evidence="2">A5X3R13</strain>
    </source>
</reference>
<dbReference type="RefSeq" id="WP_271632199.1">
    <property type="nucleotide sequence ID" value="NZ_CP094970.1"/>
</dbReference>
<accession>A0AA46TE13</accession>
<dbReference type="Pfam" id="PF07883">
    <property type="entry name" value="Cupin_2"/>
    <property type="match status" value="1"/>
</dbReference>
<dbReference type="Proteomes" id="UP001164390">
    <property type="component" value="Chromosome"/>
</dbReference>
<keyword evidence="3" id="KW-1185">Reference proteome</keyword>
<evidence type="ECO:0000259" key="1">
    <source>
        <dbReference type="Pfam" id="PF07883"/>
    </source>
</evidence>
<dbReference type="InterPro" id="IPR014710">
    <property type="entry name" value="RmlC-like_jellyroll"/>
</dbReference>
<proteinExistence type="predicted"/>
<organism evidence="2 3">
    <name type="scientific">Solicola gregarius</name>
    <dbReference type="NCBI Taxonomy" id="2908642"/>
    <lineage>
        <taxon>Bacteria</taxon>
        <taxon>Bacillati</taxon>
        <taxon>Actinomycetota</taxon>
        <taxon>Actinomycetes</taxon>
        <taxon>Propionibacteriales</taxon>
        <taxon>Nocardioidaceae</taxon>
        <taxon>Solicola</taxon>
    </lineage>
</organism>
<name>A0AA46TE13_9ACTN</name>
<dbReference type="AlphaFoldDB" id="A0AA46TE13"/>
<feature type="domain" description="Cupin type-2" evidence="1">
    <location>
        <begin position="40"/>
        <end position="97"/>
    </location>
</feature>
<dbReference type="InterPro" id="IPR011051">
    <property type="entry name" value="RmlC_Cupin_sf"/>
</dbReference>
<sequence length="114" mass="12494">MHIIETSGLTRDDGRILDNIEGAAYGAGVSLIFEDTDTVGAGPRLHQHPYAETFIIRAGRATFTVGDEQLIGEAGHLLVVPAWTPHKFAVLGPERYVATHIHASDEFITEWLED</sequence>
<dbReference type="KEGG" id="sgrg:L0C25_13605"/>
<dbReference type="EMBL" id="CP094970">
    <property type="protein sequence ID" value="UYM03586.1"/>
    <property type="molecule type" value="Genomic_DNA"/>
</dbReference>
<dbReference type="InterPro" id="IPR013096">
    <property type="entry name" value="Cupin_2"/>
</dbReference>
<dbReference type="Gene3D" id="2.60.120.10">
    <property type="entry name" value="Jelly Rolls"/>
    <property type="match status" value="1"/>
</dbReference>
<evidence type="ECO:0000313" key="3">
    <source>
        <dbReference type="Proteomes" id="UP001164390"/>
    </source>
</evidence>
<protein>
    <submittedName>
        <fullName evidence="2">Cupin domain-containing protein</fullName>
    </submittedName>
</protein>
<gene>
    <name evidence="2" type="ORF">L0C25_13605</name>
</gene>
<evidence type="ECO:0000313" key="2">
    <source>
        <dbReference type="EMBL" id="UYM03586.1"/>
    </source>
</evidence>
<dbReference type="SUPFAM" id="SSF51182">
    <property type="entry name" value="RmlC-like cupins"/>
    <property type="match status" value="1"/>
</dbReference>